<dbReference type="PRINTS" id="PR00070">
    <property type="entry name" value="DHFR"/>
</dbReference>
<dbReference type="AlphaFoldDB" id="A0A967EAQ2"/>
<accession>A0A967EAQ2</accession>
<evidence type="ECO:0000313" key="16">
    <source>
        <dbReference type="Proteomes" id="UP000744769"/>
    </source>
</evidence>
<dbReference type="SUPFAM" id="SSF53597">
    <property type="entry name" value="Dihydrofolate reductase-like"/>
    <property type="match status" value="1"/>
</dbReference>
<dbReference type="InterPro" id="IPR000086">
    <property type="entry name" value="NUDIX_hydrolase_dom"/>
</dbReference>
<dbReference type="PROSITE" id="PS51462">
    <property type="entry name" value="NUDIX"/>
    <property type="match status" value="1"/>
</dbReference>
<dbReference type="EMBL" id="JAAOIV010000006">
    <property type="protein sequence ID" value="NHN56134.1"/>
    <property type="molecule type" value="Genomic_DNA"/>
</dbReference>
<dbReference type="GO" id="GO:0046654">
    <property type="term" value="P:tetrahydrofolate biosynthetic process"/>
    <property type="evidence" value="ECO:0007669"/>
    <property type="project" value="InterPro"/>
</dbReference>
<dbReference type="GO" id="GO:0016787">
    <property type="term" value="F:hydrolase activity"/>
    <property type="evidence" value="ECO:0007669"/>
    <property type="project" value="UniProtKB-KW"/>
</dbReference>
<evidence type="ECO:0000256" key="1">
    <source>
        <dbReference type="ARBA" id="ARBA00004903"/>
    </source>
</evidence>
<evidence type="ECO:0000256" key="9">
    <source>
        <dbReference type="ARBA" id="ARBA00023002"/>
    </source>
</evidence>
<dbReference type="FunFam" id="3.40.430.10:FF:000001">
    <property type="entry name" value="Dihydrofolate reductase"/>
    <property type="match status" value="1"/>
</dbReference>
<dbReference type="InterPro" id="IPR017925">
    <property type="entry name" value="DHFR_CS"/>
</dbReference>
<comment type="pathway">
    <text evidence="1">Cofactor biosynthesis; tetrahydrofolate biosynthesis; 5,6,7,8-tetrahydrofolate from 7,8-dihydrofolate: step 1/1.</text>
</comment>
<gene>
    <name evidence="15" type="ORF">G9U51_10130</name>
</gene>
<protein>
    <recommendedName>
        <fullName evidence="5">Dihydrofolate reductase</fullName>
        <ecNumber evidence="4">1.5.1.3</ecNumber>
    </recommendedName>
</protein>
<evidence type="ECO:0000259" key="13">
    <source>
        <dbReference type="PROSITE" id="PS51330"/>
    </source>
</evidence>
<dbReference type="PRINTS" id="PR00502">
    <property type="entry name" value="NUDIXFAMILY"/>
</dbReference>
<sequence>MSGPPGRPSGLVSLIAARSRGGVIGRDGGMPWHLPADLKYFKRTTMGHPMIMGRRTFESMGVLPGRRSIVVTRQPDWSADGVEVAHSLDHALALTGDESVFIVGGAQIYEQALPFADRILLTEIDIDVDGDTFFPAFDPQRWREVSREPQDGFAWVVYERQPPRTTLYAGPRVGREARQKIGASVAVRDADRLLLTRRQDNALWCLPGGGIDPGETFAEAAVREAREETGLAVEVESVLAVYTDPDKIAVYPDGHSSQTYGVCFRAHVVGGEAGRSDEVTEVAWLTADEASRVPIIPLHRPLVHAAFESPSAPTLFV</sequence>
<keyword evidence="16" id="KW-1185">Reference proteome</keyword>
<comment type="similarity">
    <text evidence="3 12">Belongs to the dihydrofolate reductase family.</text>
</comment>
<dbReference type="PANTHER" id="PTHR48069:SF3">
    <property type="entry name" value="DIHYDROFOLATE REDUCTASE"/>
    <property type="match status" value="1"/>
</dbReference>
<evidence type="ECO:0000256" key="5">
    <source>
        <dbReference type="ARBA" id="ARBA00018886"/>
    </source>
</evidence>
<dbReference type="PROSITE" id="PS00893">
    <property type="entry name" value="NUDIX_BOX"/>
    <property type="match status" value="1"/>
</dbReference>
<dbReference type="InterPro" id="IPR020476">
    <property type="entry name" value="Nudix_hydrolase"/>
</dbReference>
<comment type="caution">
    <text evidence="15">The sequence shown here is derived from an EMBL/GenBank/DDBJ whole genome shotgun (WGS) entry which is preliminary data.</text>
</comment>
<evidence type="ECO:0000313" key="15">
    <source>
        <dbReference type="EMBL" id="NHN56134.1"/>
    </source>
</evidence>
<dbReference type="InterPro" id="IPR020084">
    <property type="entry name" value="NUDIX_hydrolase_CS"/>
</dbReference>
<evidence type="ECO:0000259" key="14">
    <source>
        <dbReference type="PROSITE" id="PS51462"/>
    </source>
</evidence>
<reference evidence="15" key="1">
    <citation type="submission" date="2020-03" db="EMBL/GenBank/DDBJ databases">
        <title>Draft sequencing of Calidifontibacter sp. DB0510.</title>
        <authorList>
            <person name="Kim D.-U."/>
        </authorList>
    </citation>
    <scope>NUCLEOTIDE SEQUENCE</scope>
    <source>
        <strain evidence="15">DB0510</strain>
    </source>
</reference>
<dbReference type="GO" id="GO:0046655">
    <property type="term" value="P:folic acid metabolic process"/>
    <property type="evidence" value="ECO:0007669"/>
    <property type="project" value="TreeGrafter"/>
</dbReference>
<dbReference type="InterPro" id="IPR001796">
    <property type="entry name" value="DHFR_dom"/>
</dbReference>
<dbReference type="PROSITE" id="PS51330">
    <property type="entry name" value="DHFR_2"/>
    <property type="match status" value="1"/>
</dbReference>
<dbReference type="Gene3D" id="3.40.430.10">
    <property type="entry name" value="Dihydrofolate Reductase, subunit A"/>
    <property type="match status" value="1"/>
</dbReference>
<keyword evidence="7 11" id="KW-0378">Hydrolase</keyword>
<evidence type="ECO:0000256" key="12">
    <source>
        <dbReference type="RuleBase" id="RU004474"/>
    </source>
</evidence>
<comment type="function">
    <text evidence="10">Key enzyme in folate metabolism. Catalyzes an essential reaction for de novo glycine and purine synthesis, and for DNA precursor synthesis.</text>
</comment>
<evidence type="ECO:0000256" key="8">
    <source>
        <dbReference type="ARBA" id="ARBA00022857"/>
    </source>
</evidence>
<evidence type="ECO:0000256" key="3">
    <source>
        <dbReference type="ARBA" id="ARBA00009539"/>
    </source>
</evidence>
<organism evidence="15 16">
    <name type="scientific">Metallococcus carri</name>
    <dbReference type="NCBI Taxonomy" id="1656884"/>
    <lineage>
        <taxon>Bacteria</taxon>
        <taxon>Bacillati</taxon>
        <taxon>Actinomycetota</taxon>
        <taxon>Actinomycetes</taxon>
        <taxon>Micrococcales</taxon>
        <taxon>Dermacoccaceae</taxon>
        <taxon>Metallococcus</taxon>
    </lineage>
</organism>
<evidence type="ECO:0000256" key="2">
    <source>
        <dbReference type="ARBA" id="ARBA00005582"/>
    </source>
</evidence>
<dbReference type="Gene3D" id="3.90.79.10">
    <property type="entry name" value="Nucleoside Triphosphate Pyrophosphohydrolase"/>
    <property type="match status" value="1"/>
</dbReference>
<dbReference type="PANTHER" id="PTHR48069">
    <property type="entry name" value="DIHYDROFOLATE REDUCTASE"/>
    <property type="match status" value="1"/>
</dbReference>
<evidence type="ECO:0000256" key="11">
    <source>
        <dbReference type="RuleBase" id="RU003476"/>
    </source>
</evidence>
<evidence type="ECO:0000256" key="7">
    <source>
        <dbReference type="ARBA" id="ARBA00022801"/>
    </source>
</evidence>
<dbReference type="EC" id="1.5.1.3" evidence="4"/>
<evidence type="ECO:0000256" key="4">
    <source>
        <dbReference type="ARBA" id="ARBA00012856"/>
    </source>
</evidence>
<dbReference type="Pfam" id="PF00186">
    <property type="entry name" value="DHFR_1"/>
    <property type="match status" value="1"/>
</dbReference>
<dbReference type="InterPro" id="IPR015797">
    <property type="entry name" value="NUDIX_hydrolase-like_dom_sf"/>
</dbReference>
<keyword evidence="9" id="KW-0560">Oxidoreductase</keyword>
<evidence type="ECO:0000256" key="10">
    <source>
        <dbReference type="ARBA" id="ARBA00025067"/>
    </source>
</evidence>
<dbReference type="Proteomes" id="UP000744769">
    <property type="component" value="Unassembled WGS sequence"/>
</dbReference>
<dbReference type="GO" id="GO:0070401">
    <property type="term" value="F:NADP+ binding"/>
    <property type="evidence" value="ECO:0007669"/>
    <property type="project" value="UniProtKB-ARBA"/>
</dbReference>
<evidence type="ECO:0000256" key="6">
    <source>
        <dbReference type="ARBA" id="ARBA00022563"/>
    </source>
</evidence>
<proteinExistence type="inferred from homology"/>
<dbReference type="Pfam" id="PF00293">
    <property type="entry name" value="NUDIX"/>
    <property type="match status" value="1"/>
</dbReference>
<dbReference type="GO" id="GO:0004146">
    <property type="term" value="F:dihydrofolate reductase activity"/>
    <property type="evidence" value="ECO:0007669"/>
    <property type="project" value="UniProtKB-EC"/>
</dbReference>
<dbReference type="RefSeq" id="WP_166196587.1">
    <property type="nucleotide sequence ID" value="NZ_JAAOIV010000006.1"/>
</dbReference>
<dbReference type="InterPro" id="IPR024072">
    <property type="entry name" value="DHFR-like_dom_sf"/>
</dbReference>
<feature type="domain" description="Nudix hydrolase" evidence="14">
    <location>
        <begin position="176"/>
        <end position="308"/>
    </location>
</feature>
<dbReference type="InterPro" id="IPR012259">
    <property type="entry name" value="DHFR"/>
</dbReference>
<dbReference type="CDD" id="cd00209">
    <property type="entry name" value="DHFR"/>
    <property type="match status" value="1"/>
</dbReference>
<dbReference type="SUPFAM" id="SSF55811">
    <property type="entry name" value="Nudix"/>
    <property type="match status" value="1"/>
</dbReference>
<keyword evidence="6" id="KW-0554">One-carbon metabolism</keyword>
<feature type="domain" description="DHFR" evidence="13">
    <location>
        <begin position="11"/>
        <end position="162"/>
    </location>
</feature>
<dbReference type="GO" id="GO:0046452">
    <property type="term" value="P:dihydrofolate metabolic process"/>
    <property type="evidence" value="ECO:0007669"/>
    <property type="project" value="TreeGrafter"/>
</dbReference>
<comment type="similarity">
    <text evidence="2 11">Belongs to the Nudix hydrolase family.</text>
</comment>
<dbReference type="GO" id="GO:0005829">
    <property type="term" value="C:cytosol"/>
    <property type="evidence" value="ECO:0007669"/>
    <property type="project" value="TreeGrafter"/>
</dbReference>
<dbReference type="GO" id="GO:0006730">
    <property type="term" value="P:one-carbon metabolic process"/>
    <property type="evidence" value="ECO:0007669"/>
    <property type="project" value="UniProtKB-KW"/>
</dbReference>
<keyword evidence="8" id="KW-0521">NADP</keyword>
<name>A0A967EAQ2_9MICO</name>
<dbReference type="PROSITE" id="PS00075">
    <property type="entry name" value="DHFR_1"/>
    <property type="match status" value="1"/>
</dbReference>